<dbReference type="CDD" id="cd05237">
    <property type="entry name" value="UDP_invert_4-6DH_SDR_e"/>
    <property type="match status" value="1"/>
</dbReference>
<dbReference type="SUPFAM" id="SSF53335">
    <property type="entry name" value="S-adenosyl-L-methionine-dependent methyltransferases"/>
    <property type="match status" value="1"/>
</dbReference>
<comment type="caution">
    <text evidence="4">The sequence shown here is derived from an EMBL/GenBank/DDBJ whole genome shotgun (WGS) entry which is preliminary data.</text>
</comment>
<protein>
    <submittedName>
        <fullName evidence="4">dTDP-glucose 4,6-dehydratase</fullName>
    </submittedName>
</protein>
<dbReference type="AlphaFoldDB" id="A0A837JAK9"/>
<proteinExistence type="inferred from homology"/>
<feature type="transmembrane region" description="Helical" evidence="2">
    <location>
        <begin position="110"/>
        <end position="132"/>
    </location>
</feature>
<evidence type="ECO:0000256" key="2">
    <source>
        <dbReference type="SAM" id="Phobius"/>
    </source>
</evidence>
<dbReference type="EMBL" id="JAIT01000059">
    <property type="protein sequence ID" value="KLE03666.1"/>
    <property type="molecule type" value="Genomic_DNA"/>
</dbReference>
<dbReference type="SUPFAM" id="SSF51735">
    <property type="entry name" value="NAD(P)-binding Rossmann-fold domains"/>
    <property type="match status" value="1"/>
</dbReference>
<dbReference type="Proteomes" id="UP000035462">
    <property type="component" value="Unassembled WGS sequence"/>
</dbReference>
<name>A0A837JAK9_9BACT</name>
<organism evidence="4 5">
    <name type="scientific">Aliarcobacter butzleri L352</name>
    <dbReference type="NCBI Taxonomy" id="1447260"/>
    <lineage>
        <taxon>Bacteria</taxon>
        <taxon>Pseudomonadati</taxon>
        <taxon>Campylobacterota</taxon>
        <taxon>Epsilonproteobacteria</taxon>
        <taxon>Campylobacterales</taxon>
        <taxon>Arcobacteraceae</taxon>
        <taxon>Aliarcobacter</taxon>
    </lineage>
</organism>
<dbReference type="InterPro" id="IPR051203">
    <property type="entry name" value="Polysaccharide_Synthase-Rel"/>
</dbReference>
<keyword evidence="2" id="KW-0812">Transmembrane</keyword>
<dbReference type="InterPro" id="IPR003869">
    <property type="entry name" value="Polysac_CapD-like"/>
</dbReference>
<dbReference type="InterPro" id="IPR036291">
    <property type="entry name" value="NAD(P)-bd_dom_sf"/>
</dbReference>
<feature type="transmembrane region" description="Helical" evidence="2">
    <location>
        <begin position="49"/>
        <end position="67"/>
    </location>
</feature>
<evidence type="ECO:0000313" key="4">
    <source>
        <dbReference type="EMBL" id="KLE03666.1"/>
    </source>
</evidence>
<evidence type="ECO:0000313" key="5">
    <source>
        <dbReference type="Proteomes" id="UP000035462"/>
    </source>
</evidence>
<dbReference type="PANTHER" id="PTHR43318:SF1">
    <property type="entry name" value="POLYSACCHARIDE BIOSYNTHESIS PROTEIN EPSC-RELATED"/>
    <property type="match status" value="1"/>
</dbReference>
<dbReference type="PANTHER" id="PTHR43318">
    <property type="entry name" value="UDP-N-ACETYLGLUCOSAMINE 4,6-DEHYDRATASE"/>
    <property type="match status" value="1"/>
</dbReference>
<accession>A0A837JAK9</accession>
<gene>
    <name evidence="4" type="ORF">AF77_09410</name>
</gene>
<dbReference type="InterPro" id="IPR029063">
    <property type="entry name" value="SAM-dependent_MTases_sf"/>
</dbReference>
<reference evidence="4 5" key="1">
    <citation type="submission" date="2014-01" db="EMBL/GenBank/DDBJ databases">
        <title>Development of a Comparative Genomic Fingerprinting Assay for High Resolution Genotyping of Arcobacter butzleri.</title>
        <authorList>
            <person name="Webb A.L."/>
            <person name="Inglis G.D."/>
            <person name="Kruczkiewicz P."/>
            <person name="Selinger L.B."/>
            <person name="Taboada E.N."/>
        </authorList>
    </citation>
    <scope>NUCLEOTIDE SEQUENCE [LARGE SCALE GENOMIC DNA]</scope>
    <source>
        <strain evidence="4 5">L352</strain>
    </source>
</reference>
<dbReference type="Pfam" id="PF02719">
    <property type="entry name" value="Polysacc_synt_2"/>
    <property type="match status" value="1"/>
</dbReference>
<dbReference type="Gene3D" id="3.40.50.720">
    <property type="entry name" value="NAD(P)-binding Rossmann-like Domain"/>
    <property type="match status" value="2"/>
</dbReference>
<evidence type="ECO:0000259" key="3">
    <source>
        <dbReference type="Pfam" id="PF02719"/>
    </source>
</evidence>
<feature type="transmembrane region" description="Helical" evidence="2">
    <location>
        <begin position="87"/>
        <end position="104"/>
    </location>
</feature>
<keyword evidence="2" id="KW-0472">Membrane</keyword>
<keyword evidence="2" id="KW-1133">Transmembrane helix</keyword>
<evidence type="ECO:0000256" key="1">
    <source>
        <dbReference type="ARBA" id="ARBA00007430"/>
    </source>
</evidence>
<comment type="similarity">
    <text evidence="1">Belongs to the polysaccharide synthase family.</text>
</comment>
<sequence length="593" mass="67864">MKFGLENLKMKNRMNYLRDKRFLGILVTIVISTFSLYLVAFLINKNISLIALSTIIITRTIFSFLLFDDYKLSWSKASTKTGLMKIILALISFLVYMPILYYTIKTSFSLLFIDLIFYTFIINILVYVYKYYHSVGKNKKTKNLVIYGAGKAGLQLQREFLSSEYKLVCFIDDDEILHHRSIDGISIYSKEKYCSLFENQKFDLMIIAMPSASQEQIKIIYEFMQDKFEKIKILPSMNNILKKEEFTKQLKDIGVEDLLARYPKDLDKKQIENFIKDKIVLITGAGGSIGSEISRQCKTYGAKQLILLDHSEFNLYSILEELKDENIVPIMQSVRDIKALESSFEKYKPQIVIHAAAYKHVPLVEYNILEGITNNIIGTKNCIDLSIKYGAQKFVLISTDKAVRPTNIMGTTKRICELYAQNVESKNTEIVAVRFGNVLGSSGSVIPKFKSQIEQGKNITVTHPEITRYFMLIPEACELVLQAASIGKGGEIFILDMGEPIKIVDLAKKMIELSGRSDINIEFCGLRCGEKLYEELLINDSDQKTKYESITVANSTKFDINELNKKIEELLICEDKVSKLKEIVPEFEHKLNN</sequence>
<feature type="transmembrane region" description="Helical" evidence="2">
    <location>
        <begin position="21"/>
        <end position="43"/>
    </location>
</feature>
<feature type="domain" description="Polysaccharide biosynthesis protein CapD-like" evidence="3">
    <location>
        <begin position="280"/>
        <end position="553"/>
    </location>
</feature>